<comment type="caution">
    <text evidence="5">Lacks conserved residue(s) required for the propagation of feature annotation.</text>
</comment>
<keyword evidence="4 5" id="KW-0418">Kinase</keyword>
<comment type="function">
    <text evidence="5">Catalyzes the reversible transfer of the terminal phosphate group between ATP and AMP. Plays an important role in cellular energy homeostasis and in adenine nucleotide metabolism.</text>
</comment>
<organism evidence="8 9">
    <name type="scientific">Carnobacterium inhibens</name>
    <dbReference type="NCBI Taxonomy" id="147709"/>
    <lineage>
        <taxon>Bacteria</taxon>
        <taxon>Bacillati</taxon>
        <taxon>Bacillota</taxon>
        <taxon>Bacilli</taxon>
        <taxon>Lactobacillales</taxon>
        <taxon>Carnobacteriaceae</taxon>
        <taxon>Carnobacterium</taxon>
    </lineage>
</organism>
<gene>
    <name evidence="5" type="primary">adk</name>
    <name evidence="8" type="ORF">GLO26_10325</name>
</gene>
<dbReference type="Proteomes" id="UP000638836">
    <property type="component" value="Unassembled WGS sequence"/>
</dbReference>
<evidence type="ECO:0000256" key="1">
    <source>
        <dbReference type="ARBA" id="ARBA00022679"/>
    </source>
</evidence>
<evidence type="ECO:0000256" key="2">
    <source>
        <dbReference type="ARBA" id="ARBA00022727"/>
    </source>
</evidence>
<evidence type="ECO:0000256" key="6">
    <source>
        <dbReference type="RuleBase" id="RU003330"/>
    </source>
</evidence>
<evidence type="ECO:0000313" key="9">
    <source>
        <dbReference type="Proteomes" id="UP000638836"/>
    </source>
</evidence>
<keyword evidence="9" id="KW-1185">Reference proteome</keyword>
<comment type="subcellular location">
    <subcellularLocation>
        <location evidence="5 7">Cytoplasm</location>
    </subcellularLocation>
</comment>
<dbReference type="HAMAP" id="MF_00235">
    <property type="entry name" value="Adenylate_kinase_Adk"/>
    <property type="match status" value="1"/>
</dbReference>
<comment type="domain">
    <text evidence="5">Consists of three domains, a large central CORE domain and two small peripheral domains, NMPbind and LID, which undergo movements during catalysis. The LID domain closes over the site of phosphoryl transfer upon ATP binding. Assembling and dissambling the active center during each catalytic cycle provides an effective means to prevent ATP hydrolysis.</text>
</comment>
<feature type="region of interest" description="NMP" evidence="5">
    <location>
        <begin position="5"/>
        <end position="34"/>
    </location>
</feature>
<accession>A0ABR7TFM8</accession>
<dbReference type="SUPFAM" id="SSF52540">
    <property type="entry name" value="P-loop containing nucleoside triphosphate hydrolases"/>
    <property type="match status" value="1"/>
</dbReference>
<sequence length="162" mass="18949">MPIISTGEILCTEMNKETKIGKQVSYFILSGRLVPNETVNLLIENKINKLQYGKNGKTVILDGYPRNQNQAFALNEVLKSELIVFYLDVPKDILLDHLFHRGRKDDTEKIIEQRFEIYLKEPQPLIDYYTKKEVLVKINGKTSMKNFMEIEKIFEYRFSILG</sequence>
<dbReference type="PROSITE" id="PS00113">
    <property type="entry name" value="ADENYLATE_KINASE"/>
    <property type="match status" value="1"/>
</dbReference>
<evidence type="ECO:0000256" key="3">
    <source>
        <dbReference type="ARBA" id="ARBA00022741"/>
    </source>
</evidence>
<dbReference type="EMBL" id="WNJQ01000012">
    <property type="protein sequence ID" value="MBC9826179.1"/>
    <property type="molecule type" value="Genomic_DNA"/>
</dbReference>
<evidence type="ECO:0000256" key="4">
    <source>
        <dbReference type="ARBA" id="ARBA00022777"/>
    </source>
</evidence>
<feature type="binding site" evidence="5">
    <location>
        <position position="103"/>
    </location>
    <ligand>
        <name>AMP</name>
        <dbReference type="ChEBI" id="CHEBI:456215"/>
    </ligand>
</feature>
<feature type="binding site" evidence="5">
    <location>
        <position position="142"/>
    </location>
    <ligand>
        <name>ATP</name>
        <dbReference type="ChEBI" id="CHEBI:30616"/>
    </ligand>
</feature>
<keyword evidence="3 5" id="KW-0547">Nucleotide-binding</keyword>
<dbReference type="Gene3D" id="3.40.50.300">
    <property type="entry name" value="P-loop containing nucleotide triphosphate hydrolases"/>
    <property type="match status" value="1"/>
</dbReference>
<dbReference type="InterPro" id="IPR033690">
    <property type="entry name" value="Adenylat_kinase_CS"/>
</dbReference>
<name>A0ABR7TFM8_9LACT</name>
<comment type="caution">
    <text evidence="8">The sequence shown here is derived from an EMBL/GenBank/DDBJ whole genome shotgun (WGS) entry which is preliminary data.</text>
</comment>
<feature type="binding site" evidence="5">
    <location>
        <position position="114"/>
    </location>
    <ligand>
        <name>AMP</name>
        <dbReference type="ChEBI" id="CHEBI:456215"/>
    </ligand>
</feature>
<dbReference type="EC" id="2.7.4.3" evidence="5 7"/>
<dbReference type="CDD" id="cd01428">
    <property type="entry name" value="ADK"/>
    <property type="match status" value="1"/>
</dbReference>
<keyword evidence="5 7" id="KW-0067">ATP-binding</keyword>
<feature type="binding site" evidence="5">
    <location>
        <position position="6"/>
    </location>
    <ligand>
        <name>AMP</name>
        <dbReference type="ChEBI" id="CHEBI:456215"/>
    </ligand>
</feature>
<reference evidence="8 9" key="1">
    <citation type="journal article" date="2020" name="Microorganisms">
        <title>New Insight into Antimicrobial Compounds from Food and Marine-Sourced Carnobacterium Species through Phenotype and Genome Analyses.</title>
        <authorList>
            <person name="Begrem S."/>
            <person name="Ivaniuk F."/>
            <person name="Gigout-Chevalier F."/>
            <person name="Kolypczuk L."/>
            <person name="Bonnetot S."/>
            <person name="Leroi F."/>
            <person name="Grovel O."/>
            <person name="Delbarre-Ladrat C."/>
            <person name="Passerini D."/>
        </authorList>
    </citation>
    <scope>NUCLEOTIDE SEQUENCE [LARGE SCALE GENOMIC DNA]</scope>
    <source>
        <strain evidence="8 9">MIP2551</strain>
    </source>
</reference>
<keyword evidence="5" id="KW-0963">Cytoplasm</keyword>
<feature type="binding site" evidence="5">
    <location>
        <begin position="63"/>
        <end position="66"/>
    </location>
    <ligand>
        <name>AMP</name>
        <dbReference type="ChEBI" id="CHEBI:456215"/>
    </ligand>
</feature>
<feature type="binding site" evidence="5">
    <location>
        <position position="101"/>
    </location>
    <ligand>
        <name>ATP</name>
        <dbReference type="ChEBI" id="CHEBI:30616"/>
    </ligand>
</feature>
<comment type="similarity">
    <text evidence="5 6">Belongs to the adenylate kinase family.</text>
</comment>
<dbReference type="Pfam" id="PF00406">
    <property type="entry name" value="ADK"/>
    <property type="match status" value="1"/>
</dbReference>
<feature type="binding site" evidence="5">
    <location>
        <position position="70"/>
    </location>
    <ligand>
        <name>AMP</name>
        <dbReference type="ChEBI" id="CHEBI:456215"/>
    </ligand>
</feature>
<dbReference type="PANTHER" id="PTHR23359">
    <property type="entry name" value="NUCLEOTIDE KINASE"/>
    <property type="match status" value="1"/>
</dbReference>
<evidence type="ECO:0000256" key="7">
    <source>
        <dbReference type="RuleBase" id="RU003331"/>
    </source>
</evidence>
<dbReference type="InterPro" id="IPR027417">
    <property type="entry name" value="P-loop_NTPase"/>
</dbReference>
<feature type="binding site" evidence="5">
    <location>
        <begin position="32"/>
        <end position="34"/>
    </location>
    <ligand>
        <name>AMP</name>
        <dbReference type="ChEBI" id="CHEBI:456215"/>
    </ligand>
</feature>
<evidence type="ECO:0000313" key="8">
    <source>
        <dbReference type="EMBL" id="MBC9826179.1"/>
    </source>
</evidence>
<proteinExistence type="inferred from homology"/>
<comment type="pathway">
    <text evidence="5">Purine metabolism; AMP biosynthesis via salvage pathway; AMP from ADP: step 1/1.</text>
</comment>
<dbReference type="PRINTS" id="PR00094">
    <property type="entry name" value="ADENYLTKNASE"/>
</dbReference>
<keyword evidence="2 5" id="KW-0545">Nucleotide biosynthesis</keyword>
<dbReference type="InterPro" id="IPR000850">
    <property type="entry name" value="Adenylat/UMP-CMP_kin"/>
</dbReference>
<evidence type="ECO:0000256" key="5">
    <source>
        <dbReference type="HAMAP-Rule" id="MF_00235"/>
    </source>
</evidence>
<comment type="subunit">
    <text evidence="5 7">Monomer.</text>
</comment>
<protein>
    <recommendedName>
        <fullName evidence="5 7">Adenylate kinase</fullName>
        <shortName evidence="5">AK</shortName>
        <ecNumber evidence="5 7">2.7.4.3</ecNumber>
    </recommendedName>
    <alternativeName>
        <fullName evidence="5">ATP-AMP transphosphorylase</fullName>
    </alternativeName>
    <alternativeName>
        <fullName evidence="5">ATP:AMP phosphotransferase</fullName>
    </alternativeName>
    <alternativeName>
        <fullName evidence="5">Adenylate monophosphate kinase</fullName>
    </alternativeName>
</protein>
<comment type="catalytic activity">
    <reaction evidence="5 7">
        <text>AMP + ATP = 2 ADP</text>
        <dbReference type="Rhea" id="RHEA:12973"/>
        <dbReference type="ChEBI" id="CHEBI:30616"/>
        <dbReference type="ChEBI" id="CHEBI:456215"/>
        <dbReference type="ChEBI" id="CHEBI:456216"/>
        <dbReference type="EC" id="2.7.4.3"/>
    </reaction>
</comment>
<keyword evidence="1 5" id="KW-0808">Transferase</keyword>